<comment type="catalytic activity">
    <reaction evidence="9">
        <text>(6R)-5,10-methenyltetrahydrofolate + H2O = (6R)-10-formyltetrahydrofolate + H(+)</text>
        <dbReference type="Rhea" id="RHEA:23700"/>
        <dbReference type="ChEBI" id="CHEBI:15377"/>
        <dbReference type="ChEBI" id="CHEBI:15378"/>
        <dbReference type="ChEBI" id="CHEBI:57455"/>
        <dbReference type="ChEBI" id="CHEBI:195366"/>
        <dbReference type="EC" id="3.5.4.9"/>
    </reaction>
</comment>
<dbReference type="FunFam" id="3.40.50.720:FF:000006">
    <property type="entry name" value="Bifunctional protein FolD"/>
    <property type="match status" value="1"/>
</dbReference>
<dbReference type="SUPFAM" id="SSF51735">
    <property type="entry name" value="NAD(P)-binding Rossmann-fold domains"/>
    <property type="match status" value="1"/>
</dbReference>
<keyword evidence="5" id="KW-0521">NADP</keyword>
<keyword evidence="3" id="KW-0554">One-carbon metabolism</keyword>
<comment type="similarity">
    <text evidence="12">Belongs to the tetrahydrofolate dehydrogenase/cyclohydrolase family.</text>
</comment>
<feature type="domain" description="Tetrahydrofolate dehydrogenase/cyclohydrolase catalytic" evidence="14">
    <location>
        <begin position="90"/>
        <end position="205"/>
    </location>
</feature>
<dbReference type="InterPro" id="IPR046346">
    <property type="entry name" value="Aminoacid_DH-like_N_sf"/>
</dbReference>
<organism evidence="16 17">
    <name type="scientific">Leersia perrieri</name>
    <dbReference type="NCBI Taxonomy" id="77586"/>
    <lineage>
        <taxon>Eukaryota</taxon>
        <taxon>Viridiplantae</taxon>
        <taxon>Streptophyta</taxon>
        <taxon>Embryophyta</taxon>
        <taxon>Tracheophyta</taxon>
        <taxon>Spermatophyta</taxon>
        <taxon>Magnoliopsida</taxon>
        <taxon>Liliopsida</taxon>
        <taxon>Poales</taxon>
        <taxon>Poaceae</taxon>
        <taxon>BOP clade</taxon>
        <taxon>Oryzoideae</taxon>
        <taxon>Oryzeae</taxon>
        <taxon>Oryzinae</taxon>
        <taxon>Leersia</taxon>
    </lineage>
</organism>
<accession>A0A0D9XCJ1</accession>
<feature type="region of interest" description="Disordered" evidence="13">
    <location>
        <begin position="34"/>
        <end position="84"/>
    </location>
</feature>
<dbReference type="InterPro" id="IPR020630">
    <property type="entry name" value="THF_DH/CycHdrlase_cat_dom"/>
</dbReference>
<evidence type="ECO:0000256" key="5">
    <source>
        <dbReference type="ARBA" id="ARBA00022857"/>
    </source>
</evidence>
<evidence type="ECO:0000259" key="14">
    <source>
        <dbReference type="Pfam" id="PF00763"/>
    </source>
</evidence>
<dbReference type="AlphaFoldDB" id="A0A0D9XCJ1"/>
<dbReference type="HOGENOM" id="CLU_034045_1_2_1"/>
<comment type="catalytic activity">
    <reaction evidence="10">
        <text>(6R)-5,10-methylene-5,6,7,8-tetrahydrofolate + NADP(+) = (6R)-5,10-methenyltetrahydrofolate + NADPH</text>
        <dbReference type="Rhea" id="RHEA:22812"/>
        <dbReference type="ChEBI" id="CHEBI:15636"/>
        <dbReference type="ChEBI" id="CHEBI:57455"/>
        <dbReference type="ChEBI" id="CHEBI:57783"/>
        <dbReference type="ChEBI" id="CHEBI:58349"/>
        <dbReference type="EC" id="1.5.1.5"/>
    </reaction>
</comment>
<feature type="domain" description="Tetrahydrofolate dehydrogenase/cyclohydrolase NAD(P)-binding" evidence="15">
    <location>
        <begin position="226"/>
        <end position="373"/>
    </location>
</feature>
<dbReference type="PANTHER" id="PTHR48099">
    <property type="entry name" value="C-1-TETRAHYDROFOLATE SYNTHASE, CYTOPLASMIC-RELATED"/>
    <property type="match status" value="1"/>
</dbReference>
<keyword evidence="4" id="KW-0378">Hydrolase</keyword>
<dbReference type="GO" id="GO:0004488">
    <property type="term" value="F:methylenetetrahydrofolate dehydrogenase (NADP+) activity"/>
    <property type="evidence" value="ECO:0007669"/>
    <property type="project" value="UniProtKB-EC"/>
</dbReference>
<name>A0A0D9XCJ1_9ORYZ</name>
<evidence type="ECO:0000256" key="13">
    <source>
        <dbReference type="SAM" id="MobiDB-lite"/>
    </source>
</evidence>
<evidence type="ECO:0000256" key="6">
    <source>
        <dbReference type="ARBA" id="ARBA00023002"/>
    </source>
</evidence>
<dbReference type="Gene3D" id="3.40.50.10860">
    <property type="entry name" value="Leucine Dehydrogenase, chain A, domain 1"/>
    <property type="match status" value="1"/>
</dbReference>
<evidence type="ECO:0000256" key="8">
    <source>
        <dbReference type="ARBA" id="ARBA00023268"/>
    </source>
</evidence>
<dbReference type="eggNOG" id="KOG0089">
    <property type="taxonomic scope" value="Eukaryota"/>
</dbReference>
<comment type="function">
    <text evidence="11">Catalyzes the oxidation of 5,10-methylenetetrahydrofolate to 5,10-methenyltetrahydrofolate and then the hydrolysis of 5,10-methenyltetrahydrofolate to 10-formyltetrahydrofolate.</text>
</comment>
<keyword evidence="7" id="KW-0601">Photorespiration</keyword>
<dbReference type="SUPFAM" id="SSF53223">
    <property type="entry name" value="Aminoacid dehydrogenase-like, N-terminal domain"/>
    <property type="match status" value="1"/>
</dbReference>
<evidence type="ECO:0000256" key="11">
    <source>
        <dbReference type="ARBA" id="ARBA00058319"/>
    </source>
</evidence>
<reference evidence="16" key="3">
    <citation type="submission" date="2015-04" db="UniProtKB">
        <authorList>
            <consortium name="EnsemblPlants"/>
        </authorList>
    </citation>
    <scope>IDENTIFICATION</scope>
</reference>
<dbReference type="Pfam" id="PF00763">
    <property type="entry name" value="THF_DHG_CYH"/>
    <property type="match status" value="1"/>
</dbReference>
<dbReference type="Proteomes" id="UP000032180">
    <property type="component" value="Chromosome 9"/>
</dbReference>
<dbReference type="EnsemblPlants" id="LPERR09G04040.1">
    <property type="protein sequence ID" value="LPERR09G04040.1"/>
    <property type="gene ID" value="LPERR09G04040"/>
</dbReference>
<evidence type="ECO:0000256" key="3">
    <source>
        <dbReference type="ARBA" id="ARBA00022563"/>
    </source>
</evidence>
<evidence type="ECO:0000256" key="4">
    <source>
        <dbReference type="ARBA" id="ARBA00022801"/>
    </source>
</evidence>
<evidence type="ECO:0000256" key="2">
    <source>
        <dbReference type="ARBA" id="ARBA00011738"/>
    </source>
</evidence>
<evidence type="ECO:0000256" key="10">
    <source>
        <dbReference type="ARBA" id="ARBA00052194"/>
    </source>
</evidence>
<dbReference type="GO" id="GO:0009853">
    <property type="term" value="P:photorespiration"/>
    <property type="evidence" value="ECO:0007669"/>
    <property type="project" value="UniProtKB-KW"/>
</dbReference>
<proteinExistence type="inferred from homology"/>
<comment type="pathway">
    <text evidence="1">One-carbon metabolism; tetrahydrofolate interconversion.</text>
</comment>
<reference evidence="16 17" key="1">
    <citation type="submission" date="2012-08" db="EMBL/GenBank/DDBJ databases">
        <title>Oryza genome evolution.</title>
        <authorList>
            <person name="Wing R.A."/>
        </authorList>
    </citation>
    <scope>NUCLEOTIDE SEQUENCE</scope>
</reference>
<protein>
    <recommendedName>
        <fullName evidence="18">Methenyltetrahydrofolate cyclohydrolase</fullName>
    </recommendedName>
</protein>
<evidence type="ECO:0000256" key="1">
    <source>
        <dbReference type="ARBA" id="ARBA00004777"/>
    </source>
</evidence>
<dbReference type="InterPro" id="IPR036291">
    <property type="entry name" value="NAD(P)-bd_dom_sf"/>
</dbReference>
<reference evidence="17" key="2">
    <citation type="submission" date="2013-12" db="EMBL/GenBank/DDBJ databases">
        <authorList>
            <person name="Yu Y."/>
            <person name="Lee S."/>
            <person name="de Baynast K."/>
            <person name="Wissotski M."/>
            <person name="Liu L."/>
            <person name="Talag J."/>
            <person name="Goicoechea J."/>
            <person name="Angelova A."/>
            <person name="Jetty R."/>
            <person name="Kudrna D."/>
            <person name="Golser W."/>
            <person name="Rivera L."/>
            <person name="Zhang J."/>
            <person name="Wing R."/>
        </authorList>
    </citation>
    <scope>NUCLEOTIDE SEQUENCE</scope>
</reference>
<dbReference type="InterPro" id="IPR000672">
    <property type="entry name" value="THF_DH/CycHdrlase"/>
</dbReference>
<dbReference type="PRINTS" id="PR00085">
    <property type="entry name" value="THFDHDRGNASE"/>
</dbReference>
<dbReference type="PANTHER" id="PTHR48099:SF10">
    <property type="entry name" value="BIFUNCTIONAL PROTEIN FOLD 1, MITOCHONDRIAL"/>
    <property type="match status" value="1"/>
</dbReference>
<evidence type="ECO:0000259" key="15">
    <source>
        <dbReference type="Pfam" id="PF02882"/>
    </source>
</evidence>
<dbReference type="InterPro" id="IPR020631">
    <property type="entry name" value="THF_DH/CycHdrlase_NAD-bd_dom"/>
</dbReference>
<evidence type="ECO:0000256" key="9">
    <source>
        <dbReference type="ARBA" id="ARBA00036357"/>
    </source>
</evidence>
<evidence type="ECO:0000256" key="7">
    <source>
        <dbReference type="ARBA" id="ARBA00023238"/>
    </source>
</evidence>
<comment type="subunit">
    <text evidence="2">Homodimer.</text>
</comment>
<evidence type="ECO:0008006" key="18">
    <source>
        <dbReference type="Google" id="ProtNLM"/>
    </source>
</evidence>
<sequence length="384" mass="41036">MGGAAVALLAAARRRPTTPLVYFLTRAPRAGLHEAAASAAQEKGRRRRSSSSRLLGPDIPDTWDPPPRTAARPPSPGSAGVDYESTTTIIDGKSVAEDIRFQIAEEVRQMKNAVGHVPGLAVVLVGDRRDSQSYVRYKIKGCEEVGIKSLLAELPGNCTEDEVVDSVSRFNEDPSVHGILVQLPLPLHMDEERILSAISLEKDVDGFHPMNVGNLALRSRKPLFVPCAAKACLELLLQSGIELMGKHVTVIGRSKVVGLPTSLLLQRHHATVSIIHAFTTNPEEITHQSDIVISAAGVANLVRGSWLKKGAVVIDVGTNPIEDPTSDYGYRLTGDVCFEEAVRVASAITPVPGGVGPVTIAMLLANTLDSAKLAYGLATEPHEL</sequence>
<feature type="compositionally biased region" description="Pro residues" evidence="13">
    <location>
        <begin position="63"/>
        <end position="76"/>
    </location>
</feature>
<evidence type="ECO:0000313" key="17">
    <source>
        <dbReference type="Proteomes" id="UP000032180"/>
    </source>
</evidence>
<keyword evidence="17" id="KW-1185">Reference proteome</keyword>
<dbReference type="GO" id="GO:0004477">
    <property type="term" value="F:methenyltetrahydrofolate cyclohydrolase activity"/>
    <property type="evidence" value="ECO:0007669"/>
    <property type="project" value="UniProtKB-EC"/>
</dbReference>
<dbReference type="STRING" id="77586.A0A0D9XCJ1"/>
<keyword evidence="8" id="KW-0511">Multifunctional enzyme</keyword>
<evidence type="ECO:0000313" key="16">
    <source>
        <dbReference type="EnsemblPlants" id="LPERR09G04040.1"/>
    </source>
</evidence>
<dbReference type="FunFam" id="3.40.50.10860:FF:000001">
    <property type="entry name" value="Bifunctional protein FolD"/>
    <property type="match status" value="1"/>
</dbReference>
<dbReference type="CDD" id="cd01080">
    <property type="entry name" value="NAD_bind_m-THF_DH_Cyclohyd"/>
    <property type="match status" value="1"/>
</dbReference>
<dbReference type="HAMAP" id="MF_01576">
    <property type="entry name" value="THF_DHG_CYH"/>
    <property type="match status" value="1"/>
</dbReference>
<dbReference type="Pfam" id="PF02882">
    <property type="entry name" value="THF_DHG_CYH_C"/>
    <property type="match status" value="1"/>
</dbReference>
<dbReference type="GO" id="GO:0005829">
    <property type="term" value="C:cytosol"/>
    <property type="evidence" value="ECO:0007669"/>
    <property type="project" value="TreeGrafter"/>
</dbReference>
<dbReference type="Gramene" id="LPERR09G04040.1">
    <property type="protein sequence ID" value="LPERR09G04040.1"/>
    <property type="gene ID" value="LPERR09G04040"/>
</dbReference>
<evidence type="ECO:0000256" key="12">
    <source>
        <dbReference type="ARBA" id="ARBA00061364"/>
    </source>
</evidence>
<keyword evidence="6" id="KW-0560">Oxidoreductase</keyword>
<dbReference type="GO" id="GO:0035999">
    <property type="term" value="P:tetrahydrofolate interconversion"/>
    <property type="evidence" value="ECO:0007669"/>
    <property type="project" value="TreeGrafter"/>
</dbReference>
<dbReference type="Gene3D" id="3.40.50.720">
    <property type="entry name" value="NAD(P)-binding Rossmann-like Domain"/>
    <property type="match status" value="1"/>
</dbReference>